<organism evidence="2 3">
    <name type="scientific">Parvicella tangerina</name>
    <dbReference type="NCBI Taxonomy" id="2829795"/>
    <lineage>
        <taxon>Bacteria</taxon>
        <taxon>Pseudomonadati</taxon>
        <taxon>Bacteroidota</taxon>
        <taxon>Flavobacteriia</taxon>
        <taxon>Flavobacteriales</taxon>
        <taxon>Parvicellaceae</taxon>
        <taxon>Parvicella</taxon>
    </lineage>
</organism>
<proteinExistence type="predicted"/>
<evidence type="ECO:0000256" key="1">
    <source>
        <dbReference type="SAM" id="SignalP"/>
    </source>
</evidence>
<reference evidence="2" key="1">
    <citation type="submission" date="2021-04" db="EMBL/GenBank/DDBJ databases">
        <authorList>
            <person name="Rodrigo-Torres L."/>
            <person name="Arahal R. D."/>
            <person name="Lucena T."/>
        </authorList>
    </citation>
    <scope>NUCLEOTIDE SEQUENCE</scope>
    <source>
        <strain evidence="2">AS29M-1</strain>
    </source>
</reference>
<sequence>MRKAFGLFIFMCSLTFVKAQEINCDVSVIAPTLASSPANTEIMEALKNSVYEFVNSKQWTDDVFAEEEKIDMSILINIKTYSSSSFTASIQISSSRPVYNSDYQTRLFNFNDEKFNFTYNRGEALIFTQDRHVSNLSDVVAYYVYMVLGYDYDSFSLKGGTKYFMKAQQIVGRCQNASEPGWKPTDGKKNRFTLVDNALNNAFLNLRKCYYNYHREGFDQLYSNNKEAVEEVINSLNLLQQIHKIQPNSINVQIFFTAKADEIVAMFKDTVSKVKRVIVRFLERVIVGIISIECIMRG</sequence>
<dbReference type="KEGG" id="ptan:CRYO30217_01562"/>
<dbReference type="EMBL" id="OU015584">
    <property type="protein sequence ID" value="CAG5081202.1"/>
    <property type="molecule type" value="Genomic_DNA"/>
</dbReference>
<feature type="chain" id="PRO_5037965143" description="DUF4835 family protein" evidence="1">
    <location>
        <begin position="20"/>
        <end position="298"/>
    </location>
</feature>
<dbReference type="Pfam" id="PF16119">
    <property type="entry name" value="DUF4835"/>
    <property type="match status" value="1"/>
</dbReference>
<gene>
    <name evidence="2" type="ORF">CRYO30217_01562</name>
</gene>
<dbReference type="Proteomes" id="UP000683507">
    <property type="component" value="Chromosome"/>
</dbReference>
<accession>A0A916JM93</accession>
<keyword evidence="3" id="KW-1185">Reference proteome</keyword>
<feature type="signal peptide" evidence="1">
    <location>
        <begin position="1"/>
        <end position="19"/>
    </location>
</feature>
<protein>
    <recommendedName>
        <fullName evidence="4">DUF4835 family protein</fullName>
    </recommendedName>
</protein>
<evidence type="ECO:0008006" key="4">
    <source>
        <dbReference type="Google" id="ProtNLM"/>
    </source>
</evidence>
<dbReference type="AlphaFoldDB" id="A0A916JM93"/>
<evidence type="ECO:0000313" key="3">
    <source>
        <dbReference type="Proteomes" id="UP000683507"/>
    </source>
</evidence>
<name>A0A916JM93_9FLAO</name>
<dbReference type="InterPro" id="IPR032274">
    <property type="entry name" value="DUF4835"/>
</dbReference>
<evidence type="ECO:0000313" key="2">
    <source>
        <dbReference type="EMBL" id="CAG5081202.1"/>
    </source>
</evidence>
<dbReference type="RefSeq" id="WP_258541763.1">
    <property type="nucleotide sequence ID" value="NZ_OU015584.1"/>
</dbReference>
<keyword evidence="1" id="KW-0732">Signal</keyword>